<keyword evidence="8" id="KW-1185">Reference proteome</keyword>
<dbReference type="RefSeq" id="WP_088916687.1">
    <property type="nucleotide sequence ID" value="NZ_CP018632.1"/>
</dbReference>
<dbReference type="PANTHER" id="PTHR33931:SF2">
    <property type="entry name" value="HOLIN-LIKE PROTEIN CIDA"/>
    <property type="match status" value="1"/>
</dbReference>
<keyword evidence="5 6" id="KW-0472">Membrane</keyword>
<dbReference type="InterPro" id="IPR005538">
    <property type="entry name" value="LrgA/CidA"/>
</dbReference>
<name>A0A2Z2NIN9_9GAMM</name>
<reference evidence="7 8" key="1">
    <citation type="submission" date="2016-12" db="EMBL/GenBank/DDBJ databases">
        <authorList>
            <person name="Song W.-J."/>
            <person name="Kurnit D.M."/>
        </authorList>
    </citation>
    <scope>NUCLEOTIDE SEQUENCE [LARGE SCALE GENOMIC DNA]</scope>
    <source>
        <strain evidence="7 8">IMCC3135</strain>
    </source>
</reference>
<keyword evidence="3 6" id="KW-0812">Transmembrane</keyword>
<keyword evidence="2" id="KW-1003">Cell membrane</keyword>
<feature type="transmembrane region" description="Helical" evidence="6">
    <location>
        <begin position="25"/>
        <end position="44"/>
    </location>
</feature>
<feature type="transmembrane region" description="Helical" evidence="6">
    <location>
        <begin position="86"/>
        <end position="109"/>
    </location>
</feature>
<dbReference type="EMBL" id="CP018632">
    <property type="protein sequence ID" value="ASJ71222.1"/>
    <property type="molecule type" value="Genomic_DNA"/>
</dbReference>
<dbReference type="OrthoDB" id="385012at2"/>
<dbReference type="GO" id="GO:0005886">
    <property type="term" value="C:plasma membrane"/>
    <property type="evidence" value="ECO:0007669"/>
    <property type="project" value="UniProtKB-SubCell"/>
</dbReference>
<accession>A0A2Z2NIN9</accession>
<keyword evidence="4 6" id="KW-1133">Transmembrane helix</keyword>
<dbReference type="Proteomes" id="UP000250079">
    <property type="component" value="Chromosome"/>
</dbReference>
<dbReference type="AlphaFoldDB" id="A0A2Z2NIN9"/>
<evidence type="ECO:0000256" key="3">
    <source>
        <dbReference type="ARBA" id="ARBA00022692"/>
    </source>
</evidence>
<feature type="transmembrane region" description="Helical" evidence="6">
    <location>
        <begin position="56"/>
        <end position="74"/>
    </location>
</feature>
<evidence type="ECO:0000256" key="6">
    <source>
        <dbReference type="SAM" id="Phobius"/>
    </source>
</evidence>
<evidence type="ECO:0000313" key="7">
    <source>
        <dbReference type="EMBL" id="ASJ71222.1"/>
    </source>
</evidence>
<evidence type="ECO:0000313" key="8">
    <source>
        <dbReference type="Proteomes" id="UP000250079"/>
    </source>
</evidence>
<evidence type="ECO:0000256" key="2">
    <source>
        <dbReference type="ARBA" id="ARBA00022475"/>
    </source>
</evidence>
<protein>
    <submittedName>
        <fullName evidence="7">Holin-like protein CidA</fullName>
    </submittedName>
</protein>
<proteinExistence type="predicted"/>
<sequence length="116" mass="11936">MILHLTTILIFQLIGETLTRSLGLIVPGPVLGMALLLGFFMAFPKAAAAIQPTAQGLLSHLSLLFVPAGVGIVGHLDRMGTDGPAIFLALAVSTALSITVGALVFASLAKRMGAEE</sequence>
<dbReference type="KEGG" id="gai:IMCC3135_05550"/>
<evidence type="ECO:0000256" key="1">
    <source>
        <dbReference type="ARBA" id="ARBA00004651"/>
    </source>
</evidence>
<dbReference type="Pfam" id="PF03788">
    <property type="entry name" value="LrgA"/>
    <property type="match status" value="1"/>
</dbReference>
<gene>
    <name evidence="7" type="primary">cidA</name>
    <name evidence="7" type="ORF">IMCC3135_05550</name>
</gene>
<dbReference type="PANTHER" id="PTHR33931">
    <property type="entry name" value="HOLIN-LIKE PROTEIN CIDA-RELATED"/>
    <property type="match status" value="1"/>
</dbReference>
<evidence type="ECO:0000256" key="4">
    <source>
        <dbReference type="ARBA" id="ARBA00022989"/>
    </source>
</evidence>
<organism evidence="7 8">
    <name type="scientific">Granulosicoccus antarcticus IMCC3135</name>
    <dbReference type="NCBI Taxonomy" id="1192854"/>
    <lineage>
        <taxon>Bacteria</taxon>
        <taxon>Pseudomonadati</taxon>
        <taxon>Pseudomonadota</taxon>
        <taxon>Gammaproteobacteria</taxon>
        <taxon>Chromatiales</taxon>
        <taxon>Granulosicoccaceae</taxon>
        <taxon>Granulosicoccus</taxon>
    </lineage>
</organism>
<evidence type="ECO:0000256" key="5">
    <source>
        <dbReference type="ARBA" id="ARBA00023136"/>
    </source>
</evidence>
<comment type="subcellular location">
    <subcellularLocation>
        <location evidence="1">Cell membrane</location>
        <topology evidence="1">Multi-pass membrane protein</topology>
    </subcellularLocation>
</comment>